<evidence type="ECO:0000259" key="2">
    <source>
        <dbReference type="PROSITE" id="PS50011"/>
    </source>
</evidence>
<dbReference type="InterPro" id="IPR051681">
    <property type="entry name" value="Ser/Thr_Kinases-Pseudokinases"/>
</dbReference>
<sequence length="567" mass="65853">MASTSNIRNQKTKDNPNEKVFAAFSRAYTLTDYTINNTLKKRYEFRKTTIYEDETLNDNEKNEAIRILSKRYEYDKIIYNEGERRTCENCQNECLAILYCEYCIRNYLKTKFNDWTSGNVDIDHLIQQCQLESIGPNKIIEWVPYNKLLSIEYLTKGGFSEIYSAYWEDGHYNEWNSEKQQLERYGKEKVIVKRLENVKNANRSWFEEAKSHLTISNKWAGIIQCYGLTQDTSDGDYMLVMCHMSIDLRNHLKQNHNILTWKERIKIIVDIIDALLRIHKENAIHRDLHSGNILYLDDYDYWYISDLGFCGPADKPSKSIYGNLPYIAPEVIAGKEYTFASDIYSIGMLMWEISSGQPPFANFENDIDLVIRILHGMRPKTISGTPLEYIKIMTQCWDADPLKRPNVNLLHEKIMNLSKLNILNDDKKNKKFLHPFTFLQPSSRSSSKTNYTTYTASRLFTSKVHQFENLPEPKNATEEEQEAFHSSPYDFNITSDFITSKDDSVLTSSTSKSGGSSSTLRSKVSKVFEKFKKKQASDTSDNSNQSSQSSSKKKQKQPVETVDDYNE</sequence>
<feature type="region of interest" description="Disordered" evidence="1">
    <location>
        <begin position="531"/>
        <end position="567"/>
    </location>
</feature>
<dbReference type="PANTHER" id="PTHR44329:SF6">
    <property type="entry name" value="RECEPTOR-INTERACTING SERINE_THREONINE-PROTEIN KINASE 1"/>
    <property type="match status" value="1"/>
</dbReference>
<dbReference type="InterPro" id="IPR000719">
    <property type="entry name" value="Prot_kinase_dom"/>
</dbReference>
<proteinExistence type="predicted"/>
<gene>
    <name evidence="3" type="ORF">GLOINDRAFT_30056</name>
</gene>
<accession>U9TNU6</accession>
<dbReference type="AlphaFoldDB" id="U9TNU6"/>
<dbReference type="Pfam" id="PF07714">
    <property type="entry name" value="PK_Tyr_Ser-Thr"/>
    <property type="match status" value="1"/>
</dbReference>
<dbReference type="GO" id="GO:0005524">
    <property type="term" value="F:ATP binding"/>
    <property type="evidence" value="ECO:0007669"/>
    <property type="project" value="InterPro"/>
</dbReference>
<dbReference type="PANTHER" id="PTHR44329">
    <property type="entry name" value="SERINE/THREONINE-PROTEIN KINASE TNNI3K-RELATED"/>
    <property type="match status" value="1"/>
</dbReference>
<dbReference type="Gene3D" id="1.10.510.10">
    <property type="entry name" value="Transferase(Phosphotransferase) domain 1"/>
    <property type="match status" value="1"/>
</dbReference>
<dbReference type="GO" id="GO:0004674">
    <property type="term" value="F:protein serine/threonine kinase activity"/>
    <property type="evidence" value="ECO:0007669"/>
    <property type="project" value="TreeGrafter"/>
</dbReference>
<dbReference type="SUPFAM" id="SSF56112">
    <property type="entry name" value="Protein kinase-like (PK-like)"/>
    <property type="match status" value="1"/>
</dbReference>
<organism evidence="3">
    <name type="scientific">Rhizophagus irregularis (strain DAOM 181602 / DAOM 197198 / MUCL 43194)</name>
    <name type="common">Arbuscular mycorrhizal fungus</name>
    <name type="synonym">Glomus intraradices</name>
    <dbReference type="NCBI Taxonomy" id="747089"/>
    <lineage>
        <taxon>Eukaryota</taxon>
        <taxon>Fungi</taxon>
        <taxon>Fungi incertae sedis</taxon>
        <taxon>Mucoromycota</taxon>
        <taxon>Glomeromycotina</taxon>
        <taxon>Glomeromycetes</taxon>
        <taxon>Glomerales</taxon>
        <taxon>Glomeraceae</taxon>
        <taxon>Rhizophagus</taxon>
    </lineage>
</organism>
<evidence type="ECO:0000256" key="1">
    <source>
        <dbReference type="SAM" id="MobiDB-lite"/>
    </source>
</evidence>
<name>U9TNU6_RHIID</name>
<protein>
    <recommendedName>
        <fullName evidence="2">Protein kinase domain-containing protein</fullName>
    </recommendedName>
</protein>
<dbReference type="VEuPathDB" id="FungiDB:RhiirFUN_014195"/>
<dbReference type="HOGENOM" id="CLU_000288_7_34_1"/>
<feature type="domain" description="Protein kinase" evidence="2">
    <location>
        <begin position="148"/>
        <end position="414"/>
    </location>
</feature>
<dbReference type="EMBL" id="KI287653">
    <property type="protein sequence ID" value="ESA09859.1"/>
    <property type="molecule type" value="Genomic_DNA"/>
</dbReference>
<feature type="compositionally biased region" description="Low complexity" evidence="1">
    <location>
        <begin position="537"/>
        <end position="550"/>
    </location>
</feature>
<dbReference type="eggNOG" id="KOG0192">
    <property type="taxonomic scope" value="Eukaryota"/>
</dbReference>
<dbReference type="PROSITE" id="PS50011">
    <property type="entry name" value="PROTEIN_KINASE_DOM"/>
    <property type="match status" value="1"/>
</dbReference>
<dbReference type="InterPro" id="IPR011009">
    <property type="entry name" value="Kinase-like_dom_sf"/>
</dbReference>
<reference evidence="3" key="1">
    <citation type="submission" date="2013-07" db="EMBL/GenBank/DDBJ databases">
        <title>The genome of an arbuscular mycorrhizal fungus provides insights into the evolution of the oldest plant symbiosis.</title>
        <authorList>
            <consortium name="DOE Joint Genome Institute"/>
            <person name="Tisserant E."/>
            <person name="Malbreil M."/>
            <person name="Kuo A."/>
            <person name="Kohler A."/>
            <person name="Symeonidi A."/>
            <person name="Balestrini R."/>
            <person name="Charron P."/>
            <person name="Duensing N."/>
            <person name="Frei-dit-Frey N."/>
            <person name="Gianinazzi-Pearson V."/>
            <person name="Gilbert B."/>
            <person name="Handa Y."/>
            <person name="Hijri M."/>
            <person name="Kaul R."/>
            <person name="Kawaguchi M."/>
            <person name="Krajinski F."/>
            <person name="Lammers P."/>
            <person name="Lapierre D."/>
            <person name="Masclaux F.G."/>
            <person name="Murat C."/>
            <person name="Morin E."/>
            <person name="Ndikumana S."/>
            <person name="Pagni M."/>
            <person name="Petitpierre D."/>
            <person name="Requena N."/>
            <person name="Rosikiewicz P."/>
            <person name="Riley R."/>
            <person name="Saito K."/>
            <person name="San Clemente H."/>
            <person name="Shapiro H."/>
            <person name="van Tuinen D."/>
            <person name="Becard G."/>
            <person name="Bonfante P."/>
            <person name="Paszkowski U."/>
            <person name="Shachar-Hill Y."/>
            <person name="Young J.P."/>
            <person name="Sanders I.R."/>
            <person name="Henrissat B."/>
            <person name="Rensing S.A."/>
            <person name="Grigoriev I.V."/>
            <person name="Corradi N."/>
            <person name="Roux C."/>
            <person name="Martin F."/>
        </authorList>
    </citation>
    <scope>NUCLEOTIDE SEQUENCE</scope>
    <source>
        <strain evidence="3">DAOM 197198</strain>
    </source>
</reference>
<evidence type="ECO:0000313" key="3">
    <source>
        <dbReference type="EMBL" id="ESA09859.1"/>
    </source>
</evidence>
<dbReference type="InterPro" id="IPR001245">
    <property type="entry name" value="Ser-Thr/Tyr_kinase_cat_dom"/>
</dbReference>